<dbReference type="Gene3D" id="1.10.3730.10">
    <property type="entry name" value="ProC C-terminal domain-like"/>
    <property type="match status" value="1"/>
</dbReference>
<feature type="binding site" evidence="10">
    <location>
        <begin position="67"/>
        <end position="70"/>
    </location>
    <ligand>
        <name>NADP(+)</name>
        <dbReference type="ChEBI" id="CHEBI:58349"/>
    </ligand>
</feature>
<evidence type="ECO:0000256" key="10">
    <source>
        <dbReference type="PIRSR" id="PIRSR000193-1"/>
    </source>
</evidence>
<dbReference type="GO" id="GO:0005737">
    <property type="term" value="C:cytoplasm"/>
    <property type="evidence" value="ECO:0007669"/>
    <property type="project" value="UniProtKB-SubCell"/>
</dbReference>
<comment type="catalytic activity">
    <reaction evidence="8">
        <text>L-proline + NADP(+) = (S)-1-pyrroline-5-carboxylate + NADPH + 2 H(+)</text>
        <dbReference type="Rhea" id="RHEA:14109"/>
        <dbReference type="ChEBI" id="CHEBI:15378"/>
        <dbReference type="ChEBI" id="CHEBI:17388"/>
        <dbReference type="ChEBI" id="CHEBI:57783"/>
        <dbReference type="ChEBI" id="CHEBI:58349"/>
        <dbReference type="ChEBI" id="CHEBI:60039"/>
        <dbReference type="EC" id="1.5.1.2"/>
    </reaction>
</comment>
<proteinExistence type="inferred from homology"/>
<evidence type="ECO:0000256" key="5">
    <source>
        <dbReference type="ARBA" id="ARBA00022650"/>
    </source>
</evidence>
<reference evidence="13 14" key="1">
    <citation type="submission" date="2016-08" db="EMBL/GenBank/DDBJ databases">
        <title>Campylobacter species from sea mammals.</title>
        <authorList>
            <person name="Gilbert M.J."/>
            <person name="Byrne B.A."/>
            <person name="Zomer A.L."/>
            <person name="Wagenaar J.A."/>
        </authorList>
    </citation>
    <scope>NUCLEOTIDE SEQUENCE [LARGE SCALE GENOMIC DNA]</scope>
    <source>
        <strain evidence="13 14">1105248</strain>
    </source>
</reference>
<keyword evidence="5 8" id="KW-0641">Proline biosynthesis</keyword>
<evidence type="ECO:0000256" key="8">
    <source>
        <dbReference type="HAMAP-Rule" id="MF_01925"/>
    </source>
</evidence>
<evidence type="ECO:0000256" key="3">
    <source>
        <dbReference type="ARBA" id="ARBA00022490"/>
    </source>
</evidence>
<evidence type="ECO:0000256" key="4">
    <source>
        <dbReference type="ARBA" id="ARBA00022605"/>
    </source>
</evidence>
<dbReference type="InterPro" id="IPR008927">
    <property type="entry name" value="6-PGluconate_DH-like_C_sf"/>
</dbReference>
<dbReference type="GO" id="GO:0055129">
    <property type="term" value="P:L-proline biosynthetic process"/>
    <property type="evidence" value="ECO:0007669"/>
    <property type="project" value="UniProtKB-UniRule"/>
</dbReference>
<accession>A0AAX0LB71</accession>
<comment type="function">
    <text evidence="8">Catalyzes the reduction of 1-pyrroline-5-carboxylate (PCA) to L-proline.</text>
</comment>
<dbReference type="GO" id="GO:0004735">
    <property type="term" value="F:pyrroline-5-carboxylate reductase activity"/>
    <property type="evidence" value="ECO:0007669"/>
    <property type="project" value="UniProtKB-UniRule"/>
</dbReference>
<evidence type="ECO:0000256" key="2">
    <source>
        <dbReference type="ARBA" id="ARBA00005525"/>
    </source>
</evidence>
<comment type="similarity">
    <text evidence="2 8">Belongs to the pyrroline-5-carboxylate reductase family.</text>
</comment>
<evidence type="ECO:0000259" key="12">
    <source>
        <dbReference type="Pfam" id="PF14748"/>
    </source>
</evidence>
<dbReference type="PANTHER" id="PTHR11645">
    <property type="entry name" value="PYRROLINE-5-CARBOXYLATE REDUCTASE"/>
    <property type="match status" value="1"/>
</dbReference>
<dbReference type="HAMAP" id="MF_01925">
    <property type="entry name" value="P5C_reductase"/>
    <property type="match status" value="1"/>
</dbReference>
<dbReference type="FunFam" id="3.40.50.720:FF:000190">
    <property type="entry name" value="Pyrroline-5-carboxylate reductase"/>
    <property type="match status" value="1"/>
</dbReference>
<evidence type="ECO:0000256" key="9">
    <source>
        <dbReference type="NCBIfam" id="TIGR00112"/>
    </source>
</evidence>
<dbReference type="InterPro" id="IPR029036">
    <property type="entry name" value="P5CR_dimer"/>
</dbReference>
<name>A0AAX0LB71_9BACT</name>
<evidence type="ECO:0000256" key="6">
    <source>
        <dbReference type="ARBA" id="ARBA00022857"/>
    </source>
</evidence>
<organism evidence="13 14">
    <name type="scientific">Campylobacter pinnipediorum subsp. pinnipediorum</name>
    <dbReference type="NCBI Taxonomy" id="1660067"/>
    <lineage>
        <taxon>Bacteria</taxon>
        <taxon>Pseudomonadati</taxon>
        <taxon>Campylobacterota</taxon>
        <taxon>Epsilonproteobacteria</taxon>
        <taxon>Campylobacterales</taxon>
        <taxon>Campylobacteraceae</taxon>
        <taxon>Campylobacter</taxon>
    </lineage>
</organism>
<feature type="binding site" evidence="10">
    <location>
        <begin position="6"/>
        <end position="11"/>
    </location>
    <ligand>
        <name>NADP(+)</name>
        <dbReference type="ChEBI" id="CHEBI:58349"/>
    </ligand>
</feature>
<evidence type="ECO:0000259" key="11">
    <source>
        <dbReference type="Pfam" id="PF03807"/>
    </source>
</evidence>
<dbReference type="SUPFAM" id="SSF51735">
    <property type="entry name" value="NAD(P)-binding Rossmann-fold domains"/>
    <property type="match status" value="1"/>
</dbReference>
<sequence length="265" mass="28568">MKIGIIGFGNMGKAITDGIKSSNLVKPQDIFVFDKNEDKLDGLKELGINICDDECGVAKVADILILAVKPNSYTKLLEKIKPFFDKKSILLSIAAGITIEDIKDILGLDTKVVRAMPNTPASVLRSVTGVCFDENCNENDKKNTIKLLESFGVVYQISQEQMHAFVGISGSLPAYVCMFVDALADGGVFEGLPKDLAIKIAADAVSSSAYMINKTGMHPSVLKDKVCSPSGTTIEALRYLENSGFRGLVIDTVILASKKSKNINK</sequence>
<keyword evidence="3 8" id="KW-0963">Cytoplasm</keyword>
<gene>
    <name evidence="8" type="primary">proC</name>
    <name evidence="13" type="ORF">BFG04_01045</name>
</gene>
<feature type="domain" description="Pyrroline-5-carboxylate reductase catalytic N-terminal" evidence="11">
    <location>
        <begin position="2"/>
        <end position="96"/>
    </location>
</feature>
<dbReference type="NCBIfam" id="TIGR00112">
    <property type="entry name" value="proC"/>
    <property type="match status" value="1"/>
</dbReference>
<dbReference type="Proteomes" id="UP000189728">
    <property type="component" value="Unassembled WGS sequence"/>
</dbReference>
<keyword evidence="7 8" id="KW-0560">Oxidoreductase</keyword>
<comment type="caution">
    <text evidence="13">The sequence shown here is derived from an EMBL/GenBank/DDBJ whole genome shotgun (WGS) entry which is preliminary data.</text>
</comment>
<evidence type="ECO:0000256" key="7">
    <source>
        <dbReference type="ARBA" id="ARBA00023002"/>
    </source>
</evidence>
<dbReference type="EMBL" id="MCRK01000012">
    <property type="protein sequence ID" value="OPA81758.1"/>
    <property type="molecule type" value="Genomic_DNA"/>
</dbReference>
<evidence type="ECO:0000313" key="13">
    <source>
        <dbReference type="EMBL" id="OPA81758.1"/>
    </source>
</evidence>
<dbReference type="SUPFAM" id="SSF48179">
    <property type="entry name" value="6-phosphogluconate dehydrogenase C-terminal domain-like"/>
    <property type="match status" value="1"/>
</dbReference>
<feature type="domain" description="Pyrroline-5-carboxylate reductase dimerisation" evidence="12">
    <location>
        <begin position="160"/>
        <end position="262"/>
    </location>
</feature>
<evidence type="ECO:0000256" key="1">
    <source>
        <dbReference type="ARBA" id="ARBA00004496"/>
    </source>
</evidence>
<evidence type="ECO:0000313" key="14">
    <source>
        <dbReference type="Proteomes" id="UP000189728"/>
    </source>
</evidence>
<dbReference type="Pfam" id="PF03807">
    <property type="entry name" value="F420_oxidored"/>
    <property type="match status" value="1"/>
</dbReference>
<protein>
    <recommendedName>
        <fullName evidence="8 9">Pyrroline-5-carboxylate reductase</fullName>
        <shortName evidence="8">P5C reductase</shortName>
        <shortName evidence="8">P5CR</shortName>
        <ecNumber evidence="8 9">1.5.1.2</ecNumber>
    </recommendedName>
    <alternativeName>
        <fullName evidence="8">PCA reductase</fullName>
    </alternativeName>
</protein>
<dbReference type="PANTHER" id="PTHR11645:SF0">
    <property type="entry name" value="PYRROLINE-5-CARBOXYLATE REDUCTASE 3"/>
    <property type="match status" value="1"/>
</dbReference>
<comment type="catalytic activity">
    <reaction evidence="8">
        <text>L-proline + NAD(+) = (S)-1-pyrroline-5-carboxylate + NADH + 2 H(+)</text>
        <dbReference type="Rhea" id="RHEA:14105"/>
        <dbReference type="ChEBI" id="CHEBI:15378"/>
        <dbReference type="ChEBI" id="CHEBI:17388"/>
        <dbReference type="ChEBI" id="CHEBI:57540"/>
        <dbReference type="ChEBI" id="CHEBI:57945"/>
        <dbReference type="ChEBI" id="CHEBI:60039"/>
        <dbReference type="EC" id="1.5.1.2"/>
    </reaction>
</comment>
<keyword evidence="6 8" id="KW-0521">NADP</keyword>
<dbReference type="PIRSF" id="PIRSF000193">
    <property type="entry name" value="Pyrrol-5-carb_rd"/>
    <property type="match status" value="1"/>
</dbReference>
<comment type="pathway">
    <text evidence="8">Amino-acid biosynthesis; L-proline biosynthesis; L-proline from L-glutamate 5-semialdehyde: step 1/1.</text>
</comment>
<dbReference type="EC" id="1.5.1.2" evidence="8 9"/>
<dbReference type="InterPro" id="IPR000304">
    <property type="entry name" value="Pyrroline-COOH_reductase"/>
</dbReference>
<comment type="subcellular location">
    <subcellularLocation>
        <location evidence="1 8">Cytoplasm</location>
    </subcellularLocation>
</comment>
<keyword evidence="4 8" id="KW-0028">Amino-acid biosynthesis</keyword>
<dbReference type="InterPro" id="IPR036291">
    <property type="entry name" value="NAD(P)-bd_dom_sf"/>
</dbReference>
<dbReference type="Gene3D" id="3.40.50.720">
    <property type="entry name" value="NAD(P)-binding Rossmann-like Domain"/>
    <property type="match status" value="1"/>
</dbReference>
<dbReference type="FunFam" id="1.10.3730.10:FF:000001">
    <property type="entry name" value="Pyrroline-5-carboxylate reductase"/>
    <property type="match status" value="1"/>
</dbReference>
<dbReference type="RefSeq" id="WP_078415274.1">
    <property type="nucleotide sequence ID" value="NZ_MCRK01000012.1"/>
</dbReference>
<dbReference type="AlphaFoldDB" id="A0AAX0LB71"/>
<dbReference type="Pfam" id="PF14748">
    <property type="entry name" value="P5CR_dimer"/>
    <property type="match status" value="1"/>
</dbReference>
<dbReference type="InterPro" id="IPR028939">
    <property type="entry name" value="P5C_Rdtase_cat_N"/>
</dbReference>